<dbReference type="CDD" id="cd00599">
    <property type="entry name" value="GH25_muramidase"/>
    <property type="match status" value="1"/>
</dbReference>
<dbReference type="EMBL" id="JBHLUD010000013">
    <property type="protein sequence ID" value="MFC0546941.1"/>
    <property type="molecule type" value="Genomic_DNA"/>
</dbReference>
<dbReference type="SUPFAM" id="SSF51445">
    <property type="entry name" value="(Trans)glycosidases"/>
    <property type="match status" value="1"/>
</dbReference>
<dbReference type="SUPFAM" id="SSF54106">
    <property type="entry name" value="LysM domain"/>
    <property type="match status" value="3"/>
</dbReference>
<dbReference type="PANTHER" id="PTHR33734:SF22">
    <property type="entry name" value="MEMBRANE-BOUND LYTIC MUREIN TRANSGLYCOSYLASE D"/>
    <property type="match status" value="1"/>
</dbReference>
<dbReference type="Pfam" id="PF01183">
    <property type="entry name" value="Glyco_hydro_25"/>
    <property type="match status" value="1"/>
</dbReference>
<keyword evidence="3" id="KW-0326">Glycosidase</keyword>
<evidence type="ECO:0000256" key="2">
    <source>
        <dbReference type="ARBA" id="ARBA00022801"/>
    </source>
</evidence>
<sequence>MDYGIDVSMYNAIADANAVRANNITYAWCKATEGVGWVDPSFAAKVAQLRAAGIVVGAYHFMRAGDPVAQAQAFRQVAGDAGCLNVGALMPMADMEAADVQGNANDMVTRFYDALGVQPVDCYGNVNWWTNYLAPGAWGNRNILGHIAQYNGDPGNTSWSYDHAAVHQHTSAGVVSGIPGNVDRDATLGAYSLQAITIGNTSPPQGPVDAPTQNRSDADTWTVAAGDTLSRIASAWGVTVSAVATANAIPNADLIYVGQVIHRPGTAGAAPAPAASADTYTVVSGDTLSGIAAAHGTSVATLVQLNGISNPDRIYPGQVIQLPTATVSAAPQQVYVVQSGDTLGAIAARLGYPGGYPALAARNGISNPDRIYPGQPIYY</sequence>
<protein>
    <submittedName>
        <fullName evidence="5">LysM peptidoglycan-binding domain-containing protein</fullName>
    </submittedName>
</protein>
<keyword evidence="6" id="KW-1185">Reference proteome</keyword>
<dbReference type="Gene3D" id="3.10.350.10">
    <property type="entry name" value="LysM domain"/>
    <property type="match status" value="3"/>
</dbReference>
<evidence type="ECO:0000256" key="1">
    <source>
        <dbReference type="ARBA" id="ARBA00010646"/>
    </source>
</evidence>
<dbReference type="Pfam" id="PF01476">
    <property type="entry name" value="LysM"/>
    <property type="match status" value="3"/>
</dbReference>
<dbReference type="SMART" id="SM00641">
    <property type="entry name" value="Glyco_25"/>
    <property type="match status" value="1"/>
</dbReference>
<dbReference type="PANTHER" id="PTHR33734">
    <property type="entry name" value="LYSM DOMAIN-CONTAINING GPI-ANCHORED PROTEIN 2"/>
    <property type="match status" value="1"/>
</dbReference>
<evidence type="ECO:0000313" key="5">
    <source>
        <dbReference type="EMBL" id="MFC0546941.1"/>
    </source>
</evidence>
<dbReference type="InterPro" id="IPR002053">
    <property type="entry name" value="Glyco_hydro_25"/>
</dbReference>
<evidence type="ECO:0000259" key="4">
    <source>
        <dbReference type="PROSITE" id="PS51782"/>
    </source>
</evidence>
<dbReference type="SMART" id="SM00257">
    <property type="entry name" value="LysM"/>
    <property type="match status" value="3"/>
</dbReference>
<name>A0ABV6N4L6_9PSEU</name>
<gene>
    <name evidence="5" type="ORF">ACFFH7_35905</name>
</gene>
<dbReference type="InterPro" id="IPR017853">
    <property type="entry name" value="GH"/>
</dbReference>
<dbReference type="Proteomes" id="UP001589810">
    <property type="component" value="Unassembled WGS sequence"/>
</dbReference>
<evidence type="ECO:0000256" key="3">
    <source>
        <dbReference type="ARBA" id="ARBA00023295"/>
    </source>
</evidence>
<proteinExistence type="inferred from homology"/>
<feature type="domain" description="LysM" evidence="4">
    <location>
        <begin position="219"/>
        <end position="263"/>
    </location>
</feature>
<dbReference type="PROSITE" id="PS51782">
    <property type="entry name" value="LYSM"/>
    <property type="match status" value="3"/>
</dbReference>
<accession>A0ABV6N4L6</accession>
<reference evidence="5 6" key="1">
    <citation type="submission" date="2024-09" db="EMBL/GenBank/DDBJ databases">
        <authorList>
            <person name="Sun Q."/>
            <person name="Mori K."/>
        </authorList>
    </citation>
    <scope>NUCLEOTIDE SEQUENCE [LARGE SCALE GENOMIC DNA]</scope>
    <source>
        <strain evidence="5 6">TBRC 1432</strain>
    </source>
</reference>
<dbReference type="Gene3D" id="3.20.20.80">
    <property type="entry name" value="Glycosidases"/>
    <property type="match status" value="1"/>
</dbReference>
<organism evidence="5 6">
    <name type="scientific">Kutzneria chonburiensis</name>
    <dbReference type="NCBI Taxonomy" id="1483604"/>
    <lineage>
        <taxon>Bacteria</taxon>
        <taxon>Bacillati</taxon>
        <taxon>Actinomycetota</taxon>
        <taxon>Actinomycetes</taxon>
        <taxon>Pseudonocardiales</taxon>
        <taxon>Pseudonocardiaceae</taxon>
        <taxon>Kutzneria</taxon>
    </lineage>
</organism>
<dbReference type="PROSITE" id="PS51904">
    <property type="entry name" value="GLYCOSYL_HYDROL_F25_2"/>
    <property type="match status" value="1"/>
</dbReference>
<comment type="similarity">
    <text evidence="1">Belongs to the glycosyl hydrolase 25 family.</text>
</comment>
<evidence type="ECO:0000313" key="6">
    <source>
        <dbReference type="Proteomes" id="UP001589810"/>
    </source>
</evidence>
<dbReference type="CDD" id="cd00118">
    <property type="entry name" value="LysM"/>
    <property type="match status" value="3"/>
</dbReference>
<dbReference type="InterPro" id="IPR018077">
    <property type="entry name" value="Glyco_hydro_fam25_subgr"/>
</dbReference>
<feature type="domain" description="LysM" evidence="4">
    <location>
        <begin position="278"/>
        <end position="322"/>
    </location>
</feature>
<dbReference type="RefSeq" id="WP_273937181.1">
    <property type="nucleotide sequence ID" value="NZ_CP097263.1"/>
</dbReference>
<dbReference type="InterPro" id="IPR018392">
    <property type="entry name" value="LysM"/>
</dbReference>
<comment type="caution">
    <text evidence="5">The sequence shown here is derived from an EMBL/GenBank/DDBJ whole genome shotgun (WGS) entry which is preliminary data.</text>
</comment>
<keyword evidence="2" id="KW-0378">Hydrolase</keyword>
<feature type="domain" description="LysM" evidence="4">
    <location>
        <begin position="333"/>
        <end position="379"/>
    </location>
</feature>
<dbReference type="InterPro" id="IPR036779">
    <property type="entry name" value="LysM_dom_sf"/>
</dbReference>